<keyword evidence="2" id="KW-1185">Reference proteome</keyword>
<reference evidence="1 2" key="1">
    <citation type="submission" date="2020-05" db="EMBL/GenBank/DDBJ databases">
        <title>Description of Pedobacter foliorum sp. nov.</title>
        <authorList>
            <person name="Qi S."/>
            <person name="Carlier A."/>
            <person name="Cnockaert M."/>
            <person name="Vandamme P."/>
        </authorList>
    </citation>
    <scope>NUCLEOTIDE SEQUENCE [LARGE SCALE GENOMIC DNA]</scope>
    <source>
        <strain evidence="1 2">LMG 31300</strain>
    </source>
</reference>
<proteinExistence type="predicted"/>
<accession>A0ABX2D941</accession>
<dbReference type="Proteomes" id="UP000762110">
    <property type="component" value="Unassembled WGS sequence"/>
</dbReference>
<sequence length="271" mass="31267">MKDRLKEMTALIQQSEGHEELPDNLKTRFEECCLQVNELLTEKVLANDSEAQLIAFISYTHRCLVTMCNTLCQHPKDFRGLSLLLAPLQQLINAIEDQHTAKLDSQNVISHFNLKALRHCFNAKKVSLTAYFRKHRVDKKLLLVLAKHHQAIQKQQEMSYAQYHYNELLLAELEAIHFKSSRLNSTEQVILLLVRLNFNYLPFMVYCRNLHMAELAQADGKAAKLNVLSAQFKTLRLIQPKPGYAFEPATDSVIEVLSSWILAERVYLETM</sequence>
<evidence type="ECO:0000313" key="1">
    <source>
        <dbReference type="EMBL" id="NQX30575.1"/>
    </source>
</evidence>
<gene>
    <name evidence="1" type="ORF">HQN85_02495</name>
</gene>
<name>A0ABX2D941_9SPHI</name>
<dbReference type="RefSeq" id="WP_173268766.1">
    <property type="nucleotide sequence ID" value="NZ_JABMKV010000001.1"/>
</dbReference>
<comment type="caution">
    <text evidence="1">The sequence shown here is derived from an EMBL/GenBank/DDBJ whole genome shotgun (WGS) entry which is preliminary data.</text>
</comment>
<protein>
    <submittedName>
        <fullName evidence="1">Uncharacterized protein</fullName>
    </submittedName>
</protein>
<dbReference type="EMBL" id="JABMKV010000001">
    <property type="protein sequence ID" value="NQX30575.1"/>
    <property type="molecule type" value="Genomic_DNA"/>
</dbReference>
<organism evidence="1 2">
    <name type="scientific">Pedobacter boryungensis</name>
    <dbReference type="NCBI Taxonomy" id="869962"/>
    <lineage>
        <taxon>Bacteria</taxon>
        <taxon>Pseudomonadati</taxon>
        <taxon>Bacteroidota</taxon>
        <taxon>Sphingobacteriia</taxon>
        <taxon>Sphingobacteriales</taxon>
        <taxon>Sphingobacteriaceae</taxon>
        <taxon>Pedobacter</taxon>
    </lineage>
</organism>
<evidence type="ECO:0000313" key="2">
    <source>
        <dbReference type="Proteomes" id="UP000762110"/>
    </source>
</evidence>